<keyword evidence="5" id="KW-0028">Amino-acid biosynthesis</keyword>
<evidence type="ECO:0000313" key="12">
    <source>
        <dbReference type="EMBL" id="CAB4561427.1"/>
    </source>
</evidence>
<evidence type="ECO:0000256" key="7">
    <source>
        <dbReference type="ARBA" id="ARBA00022898"/>
    </source>
</evidence>
<dbReference type="Pfam" id="PF00291">
    <property type="entry name" value="PALP"/>
    <property type="match status" value="1"/>
</dbReference>
<dbReference type="InterPro" id="IPR001926">
    <property type="entry name" value="TrpB-like_PALP"/>
</dbReference>
<dbReference type="Gene3D" id="3.40.50.1100">
    <property type="match status" value="2"/>
</dbReference>
<keyword evidence="7" id="KW-0663">Pyridoxal phosphate</keyword>
<comment type="cofactor">
    <cofactor evidence="1">
        <name>pyridoxal 5'-phosphate</name>
        <dbReference type="ChEBI" id="CHEBI:597326"/>
    </cofactor>
</comment>
<evidence type="ECO:0000256" key="5">
    <source>
        <dbReference type="ARBA" id="ARBA00022605"/>
    </source>
</evidence>
<gene>
    <name evidence="11" type="ORF">UFOPK1503_00434</name>
    <name evidence="12" type="ORF">UFOPK1693_00047</name>
</gene>
<dbReference type="NCBIfam" id="TIGR01136">
    <property type="entry name" value="cysKM"/>
    <property type="match status" value="1"/>
</dbReference>
<evidence type="ECO:0000256" key="1">
    <source>
        <dbReference type="ARBA" id="ARBA00001933"/>
    </source>
</evidence>
<organism evidence="12">
    <name type="scientific">freshwater metagenome</name>
    <dbReference type="NCBI Taxonomy" id="449393"/>
    <lineage>
        <taxon>unclassified sequences</taxon>
        <taxon>metagenomes</taxon>
        <taxon>ecological metagenomes</taxon>
    </lineage>
</organism>
<name>A0A6J6DBR5_9ZZZZ</name>
<evidence type="ECO:0000256" key="4">
    <source>
        <dbReference type="ARBA" id="ARBA00012681"/>
    </source>
</evidence>
<evidence type="ECO:0000256" key="2">
    <source>
        <dbReference type="ARBA" id="ARBA00004962"/>
    </source>
</evidence>
<evidence type="ECO:0000256" key="6">
    <source>
        <dbReference type="ARBA" id="ARBA00022679"/>
    </source>
</evidence>
<keyword evidence="6" id="KW-0808">Transferase</keyword>
<keyword evidence="8" id="KW-0198">Cysteine biosynthesis</keyword>
<dbReference type="GO" id="GO:0004124">
    <property type="term" value="F:cysteine synthase activity"/>
    <property type="evidence" value="ECO:0007669"/>
    <property type="project" value="UniProtKB-EC"/>
</dbReference>
<proteinExistence type="inferred from homology"/>
<dbReference type="InterPro" id="IPR001216">
    <property type="entry name" value="P-phosphate_BS"/>
</dbReference>
<comment type="similarity">
    <text evidence="3">Belongs to the cysteine synthase/cystathionine beta-synthase family.</text>
</comment>
<feature type="domain" description="Tryptophan synthase beta chain-like PALP" evidence="10">
    <location>
        <begin position="8"/>
        <end position="293"/>
    </location>
</feature>
<evidence type="ECO:0000313" key="11">
    <source>
        <dbReference type="EMBL" id="CAB4543633.1"/>
    </source>
</evidence>
<dbReference type="PROSITE" id="PS00901">
    <property type="entry name" value="CYS_SYNTHASE"/>
    <property type="match status" value="1"/>
</dbReference>
<dbReference type="NCBIfam" id="TIGR01139">
    <property type="entry name" value="cysK"/>
    <property type="match status" value="1"/>
</dbReference>
<dbReference type="GO" id="GO:0005737">
    <property type="term" value="C:cytoplasm"/>
    <property type="evidence" value="ECO:0007669"/>
    <property type="project" value="UniProtKB-ARBA"/>
</dbReference>
<evidence type="ECO:0000256" key="8">
    <source>
        <dbReference type="ARBA" id="ARBA00023192"/>
    </source>
</evidence>
<reference evidence="12" key="1">
    <citation type="submission" date="2020-05" db="EMBL/GenBank/DDBJ databases">
        <authorList>
            <person name="Chiriac C."/>
            <person name="Salcher M."/>
            <person name="Ghai R."/>
            <person name="Kavagutti S V."/>
        </authorList>
    </citation>
    <scope>NUCLEOTIDE SEQUENCE</scope>
</reference>
<evidence type="ECO:0000256" key="9">
    <source>
        <dbReference type="ARBA" id="ARBA00047931"/>
    </source>
</evidence>
<dbReference type="GO" id="GO:0006535">
    <property type="term" value="P:cysteine biosynthetic process from serine"/>
    <property type="evidence" value="ECO:0007669"/>
    <property type="project" value="InterPro"/>
</dbReference>
<dbReference type="FunFam" id="3.40.50.1100:FF:000067">
    <property type="entry name" value="Cysteine synthase"/>
    <property type="match status" value="1"/>
</dbReference>
<dbReference type="InterPro" id="IPR036052">
    <property type="entry name" value="TrpB-like_PALP_sf"/>
</dbReference>
<dbReference type="AlphaFoldDB" id="A0A6J6DBR5"/>
<evidence type="ECO:0000256" key="3">
    <source>
        <dbReference type="ARBA" id="ARBA00007103"/>
    </source>
</evidence>
<dbReference type="InterPro" id="IPR050214">
    <property type="entry name" value="Cys_Synth/Cystath_Beta-Synth"/>
</dbReference>
<comment type="catalytic activity">
    <reaction evidence="9">
        <text>O-acetyl-L-serine + hydrogen sulfide = L-cysteine + acetate</text>
        <dbReference type="Rhea" id="RHEA:14829"/>
        <dbReference type="ChEBI" id="CHEBI:29919"/>
        <dbReference type="ChEBI" id="CHEBI:30089"/>
        <dbReference type="ChEBI" id="CHEBI:35235"/>
        <dbReference type="ChEBI" id="CHEBI:58340"/>
        <dbReference type="EC" id="2.5.1.47"/>
    </reaction>
</comment>
<dbReference type="CDD" id="cd01561">
    <property type="entry name" value="CBS_like"/>
    <property type="match status" value="1"/>
</dbReference>
<accession>A0A6J6DBR5</accession>
<dbReference type="InterPro" id="IPR005856">
    <property type="entry name" value="Cys_synth"/>
</dbReference>
<comment type="pathway">
    <text evidence="2">Amino-acid biosynthesis; L-cysteine biosynthesis; L-cysteine from L-serine: step 2/2.</text>
</comment>
<dbReference type="EC" id="2.5.1.47" evidence="4"/>
<sequence length="315" mass="33682">MRVYNNITEVFGNTPLVRLNRIMDGAKAEVYAKLEFYNPSSSVKDRLGIAMINEAEKSGELKPGGTIIEATSGNTGISLAMIGAARGYRTIIVMPDSMSLERKILIRAYGAELVLTPAAEGMKGSVAKAEELGQTIDGAILVRQFENPAGPKIHRETTAEEIWRDTDGKVDVFIAGSGTGGTITGTGLRLKELNPSIKNFVVQPAASPMLTGGEAAGHPLAGIGPNFIPAILDTKSFDEVISAPNKVAFEFARRASAEEGILAGISSGAALWAAREVASRKEHEGQVIVVIVPSFGERYVSSSLYRDLQEEYQQK</sequence>
<dbReference type="SUPFAM" id="SSF53686">
    <property type="entry name" value="Tryptophan synthase beta subunit-like PLP-dependent enzymes"/>
    <property type="match status" value="1"/>
</dbReference>
<dbReference type="EMBL" id="CAEZTO010000001">
    <property type="protein sequence ID" value="CAB4561427.1"/>
    <property type="molecule type" value="Genomic_DNA"/>
</dbReference>
<dbReference type="EMBL" id="CAEZST010000005">
    <property type="protein sequence ID" value="CAB4543633.1"/>
    <property type="molecule type" value="Genomic_DNA"/>
</dbReference>
<dbReference type="PANTHER" id="PTHR10314">
    <property type="entry name" value="CYSTATHIONINE BETA-SYNTHASE"/>
    <property type="match status" value="1"/>
</dbReference>
<dbReference type="InterPro" id="IPR005859">
    <property type="entry name" value="CysK"/>
</dbReference>
<evidence type="ECO:0000259" key="10">
    <source>
        <dbReference type="Pfam" id="PF00291"/>
    </source>
</evidence>
<protein>
    <recommendedName>
        <fullName evidence="4">cysteine synthase</fullName>
        <ecNumber evidence="4">2.5.1.47</ecNumber>
    </recommendedName>
</protein>